<proteinExistence type="predicted"/>
<accession>A0A5R9KWP2</accession>
<keyword evidence="1" id="KW-0812">Transmembrane</keyword>
<evidence type="ECO:0000259" key="2">
    <source>
        <dbReference type="Pfam" id="PF06580"/>
    </source>
</evidence>
<keyword evidence="4" id="KW-1185">Reference proteome</keyword>
<reference evidence="3 4" key="1">
    <citation type="submission" date="2019-05" db="EMBL/GenBank/DDBJ databases">
        <authorList>
            <person name="Qu J.-H."/>
        </authorList>
    </citation>
    <scope>NUCLEOTIDE SEQUENCE [LARGE SCALE GENOMIC DNA]</scope>
    <source>
        <strain evidence="3 4">T17</strain>
    </source>
</reference>
<keyword evidence="1" id="KW-1133">Transmembrane helix</keyword>
<protein>
    <submittedName>
        <fullName evidence="3">Histidine kinase</fullName>
    </submittedName>
</protein>
<evidence type="ECO:0000313" key="4">
    <source>
        <dbReference type="Proteomes" id="UP000306402"/>
    </source>
</evidence>
<keyword evidence="3" id="KW-0808">Transferase</keyword>
<dbReference type="InterPro" id="IPR050640">
    <property type="entry name" value="Bact_2-comp_sensor_kinase"/>
</dbReference>
<organism evidence="3 4">
    <name type="scientific">Dyadobacter luticola</name>
    <dbReference type="NCBI Taxonomy" id="1979387"/>
    <lineage>
        <taxon>Bacteria</taxon>
        <taxon>Pseudomonadati</taxon>
        <taxon>Bacteroidota</taxon>
        <taxon>Cytophagia</taxon>
        <taxon>Cytophagales</taxon>
        <taxon>Spirosomataceae</taxon>
        <taxon>Dyadobacter</taxon>
    </lineage>
</organism>
<dbReference type="Pfam" id="PF06580">
    <property type="entry name" value="His_kinase"/>
    <property type="match status" value="1"/>
</dbReference>
<keyword evidence="1" id="KW-0472">Membrane</keyword>
<feature type="domain" description="Signal transduction histidine kinase internal region" evidence="2">
    <location>
        <begin position="169"/>
        <end position="248"/>
    </location>
</feature>
<dbReference type="RefSeq" id="WP_138366080.1">
    <property type="nucleotide sequence ID" value="NZ_VCEJ01000004.1"/>
</dbReference>
<dbReference type="OrthoDB" id="9792992at2"/>
<comment type="caution">
    <text evidence="3">The sequence shown here is derived from an EMBL/GenBank/DDBJ whole genome shotgun (WGS) entry which is preliminary data.</text>
</comment>
<dbReference type="PANTHER" id="PTHR34220:SF7">
    <property type="entry name" value="SENSOR HISTIDINE KINASE YPDA"/>
    <property type="match status" value="1"/>
</dbReference>
<gene>
    <name evidence="3" type="ORF">FEN17_14580</name>
</gene>
<feature type="transmembrane region" description="Helical" evidence="1">
    <location>
        <begin position="43"/>
        <end position="67"/>
    </location>
</feature>
<dbReference type="AlphaFoldDB" id="A0A5R9KWP2"/>
<dbReference type="GO" id="GO:0016020">
    <property type="term" value="C:membrane"/>
    <property type="evidence" value="ECO:0007669"/>
    <property type="project" value="InterPro"/>
</dbReference>
<evidence type="ECO:0000313" key="3">
    <source>
        <dbReference type="EMBL" id="TLV00706.1"/>
    </source>
</evidence>
<feature type="transmembrane region" description="Helical" evidence="1">
    <location>
        <begin position="20"/>
        <end position="37"/>
    </location>
</feature>
<dbReference type="PANTHER" id="PTHR34220">
    <property type="entry name" value="SENSOR HISTIDINE KINASE YPDA"/>
    <property type="match status" value="1"/>
</dbReference>
<dbReference type="Proteomes" id="UP000306402">
    <property type="component" value="Unassembled WGS sequence"/>
</dbReference>
<evidence type="ECO:0000256" key="1">
    <source>
        <dbReference type="SAM" id="Phobius"/>
    </source>
</evidence>
<name>A0A5R9KWP2_9BACT</name>
<dbReference type="GO" id="GO:0000155">
    <property type="term" value="F:phosphorelay sensor kinase activity"/>
    <property type="evidence" value="ECO:0007669"/>
    <property type="project" value="InterPro"/>
</dbReference>
<dbReference type="EMBL" id="VCEJ01000004">
    <property type="protein sequence ID" value="TLV00706.1"/>
    <property type="molecule type" value="Genomic_DNA"/>
</dbReference>
<keyword evidence="3" id="KW-0418">Kinase</keyword>
<sequence>MRPQTPKYFSPARKRILPHIAFWVVVHLILTFIYGAGMPDYWLSLGIVALFLPIHMFYFYSIGYIIIPRFFNKKKYFEVFAGILFCVLICTLAFRLMEILVADPIIYRAVKKTDPTFAWHKLDGTFREQLAKPVYLISAFEQTNIFVWIALSIKFFKMWFERRQAAIEAELNFLKGQLHPHFLFNTLNNLYALTLTQSPQSPSVVMGLSEILRYMLYEANADVVDLQRDISIVESYIELEKIRYGDRLDINFSINGLAPGQRITPLLILPLVENAFKHGASEQVGQAWINMDLRVKNNLLKFKISNSRPEKAVVKEDRNHHVSIGLANTRKRMDILYPSAYQLRILEEEEMFVVILEIELDKRIEI</sequence>
<dbReference type="InterPro" id="IPR010559">
    <property type="entry name" value="Sig_transdc_His_kin_internal"/>
</dbReference>
<feature type="transmembrane region" description="Helical" evidence="1">
    <location>
        <begin position="79"/>
        <end position="97"/>
    </location>
</feature>